<sequence>MKKIGLIIIAAVLIYVLIQNSSELEKDIRRQYLSNSFHGEIKAKFRNEKQHMYRSLLLLSSDSTRLDTITVEMPNSMRFYKSLDTGMILTKSRGDSCIVATGADTIQYCW</sequence>
<organism evidence="1 2">
    <name type="scientific">Phaeocystidibacter marisrubri</name>
    <dbReference type="NCBI Taxonomy" id="1577780"/>
    <lineage>
        <taxon>Bacteria</taxon>
        <taxon>Pseudomonadati</taxon>
        <taxon>Bacteroidota</taxon>
        <taxon>Flavobacteriia</taxon>
        <taxon>Flavobacteriales</taxon>
        <taxon>Phaeocystidibacteraceae</taxon>
        <taxon>Phaeocystidibacter</taxon>
    </lineage>
</organism>
<keyword evidence="2" id="KW-1185">Reference proteome</keyword>
<dbReference type="AlphaFoldDB" id="A0A6L3ZFX8"/>
<accession>A0A6L3ZFX8</accession>
<evidence type="ECO:0000313" key="2">
    <source>
        <dbReference type="Proteomes" id="UP000484164"/>
    </source>
</evidence>
<dbReference type="EMBL" id="WBVQ01000002">
    <property type="protein sequence ID" value="KAB2816603.1"/>
    <property type="molecule type" value="Genomic_DNA"/>
</dbReference>
<dbReference type="RefSeq" id="WP_151694031.1">
    <property type="nucleotide sequence ID" value="NZ_BMGX01000001.1"/>
</dbReference>
<name>A0A6L3ZFX8_9FLAO</name>
<reference evidence="1 2" key="1">
    <citation type="submission" date="2019-10" db="EMBL/GenBank/DDBJ databases">
        <title>Genome sequence of Phaeocystidibacter marisrubri JCM30614 (type strain).</title>
        <authorList>
            <person name="Bowman J.P."/>
        </authorList>
    </citation>
    <scope>NUCLEOTIDE SEQUENCE [LARGE SCALE GENOMIC DNA]</scope>
    <source>
        <strain evidence="1 2">JCM 30614</strain>
    </source>
</reference>
<proteinExistence type="predicted"/>
<evidence type="ECO:0000313" key="1">
    <source>
        <dbReference type="EMBL" id="KAB2816603.1"/>
    </source>
</evidence>
<dbReference type="Proteomes" id="UP000484164">
    <property type="component" value="Unassembled WGS sequence"/>
</dbReference>
<protein>
    <submittedName>
        <fullName evidence="1">Uncharacterized protein</fullName>
    </submittedName>
</protein>
<gene>
    <name evidence="1" type="ORF">F8C82_13050</name>
</gene>
<comment type="caution">
    <text evidence="1">The sequence shown here is derived from an EMBL/GenBank/DDBJ whole genome shotgun (WGS) entry which is preliminary data.</text>
</comment>